<dbReference type="STRING" id="145388.A0A0D2K644"/>
<evidence type="ECO:0000256" key="3">
    <source>
        <dbReference type="ARBA" id="ARBA00022989"/>
    </source>
</evidence>
<feature type="transmembrane region" description="Helical" evidence="5">
    <location>
        <begin position="109"/>
        <end position="130"/>
    </location>
</feature>
<comment type="subcellular location">
    <subcellularLocation>
        <location evidence="1">Membrane</location>
        <topology evidence="1">Multi-pass membrane protein</topology>
    </subcellularLocation>
</comment>
<feature type="transmembrane region" description="Helical" evidence="5">
    <location>
        <begin position="74"/>
        <end position="97"/>
    </location>
</feature>
<dbReference type="RefSeq" id="XP_013904847.1">
    <property type="nucleotide sequence ID" value="XM_014049393.1"/>
</dbReference>
<dbReference type="AlphaFoldDB" id="A0A0D2K644"/>
<evidence type="ECO:0000313" key="7">
    <source>
        <dbReference type="EMBL" id="KIZ05828.1"/>
    </source>
</evidence>
<dbReference type="Pfam" id="PF03798">
    <property type="entry name" value="TRAM_LAG1_CLN8"/>
    <property type="match status" value="1"/>
</dbReference>
<evidence type="ECO:0000313" key="8">
    <source>
        <dbReference type="Proteomes" id="UP000054498"/>
    </source>
</evidence>
<dbReference type="Proteomes" id="UP000054498">
    <property type="component" value="Unassembled WGS sequence"/>
</dbReference>
<name>A0A0D2K644_9CHLO</name>
<keyword evidence="3 5" id="KW-1133">Transmembrane helix</keyword>
<keyword evidence="2 5" id="KW-0812">Transmembrane</keyword>
<dbReference type="EMBL" id="KK100451">
    <property type="protein sequence ID" value="KIZ05828.1"/>
    <property type="molecule type" value="Genomic_DNA"/>
</dbReference>
<dbReference type="GO" id="GO:0016020">
    <property type="term" value="C:membrane"/>
    <property type="evidence" value="ECO:0007669"/>
    <property type="project" value="UniProtKB-SubCell"/>
</dbReference>
<protein>
    <recommendedName>
        <fullName evidence="6">TLC domain-containing protein</fullName>
    </recommendedName>
</protein>
<feature type="domain" description="TLC" evidence="6">
    <location>
        <begin position="3"/>
        <end position="135"/>
    </location>
</feature>
<evidence type="ECO:0000256" key="1">
    <source>
        <dbReference type="ARBA" id="ARBA00004141"/>
    </source>
</evidence>
<keyword evidence="8" id="KW-1185">Reference proteome</keyword>
<evidence type="ECO:0000259" key="6">
    <source>
        <dbReference type="Pfam" id="PF03798"/>
    </source>
</evidence>
<dbReference type="InterPro" id="IPR006634">
    <property type="entry name" value="TLC-dom"/>
</dbReference>
<gene>
    <name evidence="7" type="ORF">MNEG_2136</name>
</gene>
<reference evidence="7 8" key="1">
    <citation type="journal article" date="2013" name="BMC Genomics">
        <title>Reconstruction of the lipid metabolism for the microalga Monoraphidium neglectum from its genome sequence reveals characteristics suitable for biofuel production.</title>
        <authorList>
            <person name="Bogen C."/>
            <person name="Al-Dilaimi A."/>
            <person name="Albersmeier A."/>
            <person name="Wichmann J."/>
            <person name="Grundmann M."/>
            <person name="Rupp O."/>
            <person name="Lauersen K.J."/>
            <person name="Blifernez-Klassen O."/>
            <person name="Kalinowski J."/>
            <person name="Goesmann A."/>
            <person name="Mussgnug J.H."/>
            <person name="Kruse O."/>
        </authorList>
    </citation>
    <scope>NUCLEOTIDE SEQUENCE [LARGE SCALE GENOMIC DNA]</scope>
    <source>
        <strain evidence="7 8">SAG 48.87</strain>
    </source>
</reference>
<keyword evidence="4 5" id="KW-0472">Membrane</keyword>
<evidence type="ECO:0000256" key="4">
    <source>
        <dbReference type="ARBA" id="ARBA00023136"/>
    </source>
</evidence>
<evidence type="ECO:0000256" key="5">
    <source>
        <dbReference type="SAM" id="Phobius"/>
    </source>
</evidence>
<proteinExistence type="predicted"/>
<dbReference type="GeneID" id="25735014"/>
<dbReference type="OrthoDB" id="39339at2759"/>
<sequence length="173" mass="19717">MLYFLFDTIFVGLYPSSVKSPVVILGHHLCTSLYMLIPHFYPAYHWCMSYCMLVEINTWLLIARRRIGGAAITFAFYATWVGLRNIWYPYLIWAFAVEFEHESKLAGTYLNPTIIAMICQVALTILNYYWTFQLVHKLVRTQATGPCTKGGSGGGEMSKPGSKPMAQIYAEHL</sequence>
<accession>A0A0D2K644</accession>
<dbReference type="KEGG" id="mng:MNEG_2136"/>
<evidence type="ECO:0000256" key="2">
    <source>
        <dbReference type="ARBA" id="ARBA00022692"/>
    </source>
</evidence>
<organism evidence="7 8">
    <name type="scientific">Monoraphidium neglectum</name>
    <dbReference type="NCBI Taxonomy" id="145388"/>
    <lineage>
        <taxon>Eukaryota</taxon>
        <taxon>Viridiplantae</taxon>
        <taxon>Chlorophyta</taxon>
        <taxon>core chlorophytes</taxon>
        <taxon>Chlorophyceae</taxon>
        <taxon>CS clade</taxon>
        <taxon>Sphaeropleales</taxon>
        <taxon>Selenastraceae</taxon>
        <taxon>Monoraphidium</taxon>
    </lineage>
</organism>